<protein>
    <submittedName>
        <fullName evidence="2">Uncharacterized protein</fullName>
    </submittedName>
</protein>
<feature type="compositionally biased region" description="Acidic residues" evidence="1">
    <location>
        <begin position="1"/>
        <end position="37"/>
    </location>
</feature>
<accession>A0A2P5XNX7</accession>
<feature type="region of interest" description="Disordered" evidence="1">
    <location>
        <begin position="1"/>
        <end position="50"/>
    </location>
</feature>
<evidence type="ECO:0000313" key="2">
    <source>
        <dbReference type="EMBL" id="PPS05065.1"/>
    </source>
</evidence>
<reference evidence="2 3" key="1">
    <citation type="submission" date="2015-01" db="EMBL/GenBank/DDBJ databases">
        <title>Genome of allotetraploid Gossypium barbadense reveals genomic plasticity and fiber elongation in cotton evolution.</title>
        <authorList>
            <person name="Chen X."/>
            <person name="Liu X."/>
            <person name="Zhao B."/>
            <person name="Zheng H."/>
            <person name="Hu Y."/>
            <person name="Lu G."/>
            <person name="Yang C."/>
            <person name="Chen J."/>
            <person name="Shan C."/>
            <person name="Zhang L."/>
            <person name="Zhou Y."/>
            <person name="Wang L."/>
            <person name="Guo W."/>
            <person name="Bai Y."/>
            <person name="Ruan J."/>
            <person name="Shangguan X."/>
            <person name="Mao Y."/>
            <person name="Jiang J."/>
            <person name="Zhu Y."/>
            <person name="Lei J."/>
            <person name="Kang H."/>
            <person name="Chen S."/>
            <person name="He X."/>
            <person name="Wang R."/>
            <person name="Wang Y."/>
            <person name="Chen J."/>
            <person name="Wang L."/>
            <person name="Yu S."/>
            <person name="Wang B."/>
            <person name="Wei J."/>
            <person name="Song S."/>
            <person name="Lu X."/>
            <person name="Gao Z."/>
            <person name="Gu W."/>
            <person name="Deng X."/>
            <person name="Ma D."/>
            <person name="Wang S."/>
            <person name="Liang W."/>
            <person name="Fang L."/>
            <person name="Cai C."/>
            <person name="Zhu X."/>
            <person name="Zhou B."/>
            <person name="Zhang Y."/>
            <person name="Chen Z."/>
            <person name="Xu S."/>
            <person name="Zhu R."/>
            <person name="Wang S."/>
            <person name="Zhang T."/>
            <person name="Zhao G."/>
        </authorList>
    </citation>
    <scope>NUCLEOTIDE SEQUENCE [LARGE SCALE GENOMIC DNA]</scope>
    <source>
        <strain evidence="3">cv. Xinhai21</strain>
        <tissue evidence="2">Leaf</tissue>
    </source>
</reference>
<name>A0A2P5XNX7_GOSBA</name>
<proteinExistence type="predicted"/>
<evidence type="ECO:0000313" key="3">
    <source>
        <dbReference type="Proteomes" id="UP000239757"/>
    </source>
</evidence>
<dbReference type="EMBL" id="KZ664507">
    <property type="protein sequence ID" value="PPS05065.1"/>
    <property type="molecule type" value="Genomic_DNA"/>
</dbReference>
<sequence length="245" mass="28481">MTNNGEDSDQDVEDFSDPDVDEVSDNNDDEGPEEVEDVYGPSFNNPRRGIILRNKPGGDMLTEIQMQRMHSSSLSCQIYTDIICWGILESRRWVWLASLSCIYIDDSTVANTKIRKVSYMYCCTYDSRPLEIGCQKYLQLHHATSERWPNHSCVDIDCRHVSSISVQSVVQESVAMQQLYNDWDESYNELQGYELEAHRFRHKLGRVEIDMGNEFPVLRDVSTWEVQPHAFEMLPDWSLRRRVKG</sequence>
<evidence type="ECO:0000256" key="1">
    <source>
        <dbReference type="SAM" id="MobiDB-lite"/>
    </source>
</evidence>
<dbReference type="AlphaFoldDB" id="A0A2P5XNX7"/>
<dbReference type="Proteomes" id="UP000239757">
    <property type="component" value="Unassembled WGS sequence"/>
</dbReference>
<organism evidence="2 3">
    <name type="scientific">Gossypium barbadense</name>
    <name type="common">Sea Island cotton</name>
    <name type="synonym">Hibiscus barbadensis</name>
    <dbReference type="NCBI Taxonomy" id="3634"/>
    <lineage>
        <taxon>Eukaryota</taxon>
        <taxon>Viridiplantae</taxon>
        <taxon>Streptophyta</taxon>
        <taxon>Embryophyta</taxon>
        <taxon>Tracheophyta</taxon>
        <taxon>Spermatophyta</taxon>
        <taxon>Magnoliopsida</taxon>
        <taxon>eudicotyledons</taxon>
        <taxon>Gunneridae</taxon>
        <taxon>Pentapetalae</taxon>
        <taxon>rosids</taxon>
        <taxon>malvids</taxon>
        <taxon>Malvales</taxon>
        <taxon>Malvaceae</taxon>
        <taxon>Malvoideae</taxon>
        <taxon>Gossypium</taxon>
    </lineage>
</organism>
<gene>
    <name evidence="2" type="ORF">GOBAR_AA15591</name>
</gene>